<keyword evidence="4" id="KW-1185">Reference proteome</keyword>
<dbReference type="InterPro" id="IPR001789">
    <property type="entry name" value="Sig_transdc_resp-reg_receiver"/>
</dbReference>
<organism evidence="3 4">
    <name type="scientific">Siphonobacter curvatus</name>
    <dbReference type="NCBI Taxonomy" id="2094562"/>
    <lineage>
        <taxon>Bacteria</taxon>
        <taxon>Pseudomonadati</taxon>
        <taxon>Bacteroidota</taxon>
        <taxon>Cytophagia</taxon>
        <taxon>Cytophagales</taxon>
        <taxon>Cytophagaceae</taxon>
        <taxon>Siphonobacter</taxon>
    </lineage>
</organism>
<evidence type="ECO:0000259" key="2">
    <source>
        <dbReference type="PROSITE" id="PS50110"/>
    </source>
</evidence>
<dbReference type="Pfam" id="PF00072">
    <property type="entry name" value="Response_reg"/>
    <property type="match status" value="1"/>
</dbReference>
<dbReference type="CDD" id="cd17557">
    <property type="entry name" value="REC_Rcp-like"/>
    <property type="match status" value="1"/>
</dbReference>
<keyword evidence="1" id="KW-0597">Phosphoprotein</keyword>
<reference evidence="4" key="1">
    <citation type="submission" date="2018-02" db="EMBL/GenBank/DDBJ databases">
        <title>Genome sequencing of Solimonas sp. HR-BB.</title>
        <authorList>
            <person name="Lee Y."/>
            <person name="Jeon C.O."/>
        </authorList>
    </citation>
    <scope>NUCLEOTIDE SEQUENCE [LARGE SCALE GENOMIC DNA]</scope>
    <source>
        <strain evidence="4">HR-U</strain>
    </source>
</reference>
<dbReference type="RefSeq" id="WP_104715504.1">
    <property type="nucleotide sequence ID" value="NZ_PTRA01000006.1"/>
</dbReference>
<dbReference type="Gene3D" id="3.40.50.2300">
    <property type="match status" value="1"/>
</dbReference>
<protein>
    <submittedName>
        <fullName evidence="3">Two-component system response regulator</fullName>
    </submittedName>
</protein>
<evidence type="ECO:0000256" key="1">
    <source>
        <dbReference type="PROSITE-ProRule" id="PRU00169"/>
    </source>
</evidence>
<dbReference type="AlphaFoldDB" id="A0A2S7IG36"/>
<proteinExistence type="predicted"/>
<feature type="modified residue" description="4-aspartylphosphate" evidence="1">
    <location>
        <position position="60"/>
    </location>
</feature>
<gene>
    <name evidence="3" type="ORF">C5O19_21760</name>
</gene>
<feature type="domain" description="Response regulatory" evidence="2">
    <location>
        <begin position="7"/>
        <end position="127"/>
    </location>
</feature>
<dbReference type="SMART" id="SM00448">
    <property type="entry name" value="REC"/>
    <property type="match status" value="1"/>
</dbReference>
<dbReference type="OrthoDB" id="7631574at2"/>
<dbReference type="Proteomes" id="UP000239590">
    <property type="component" value="Unassembled WGS sequence"/>
</dbReference>
<dbReference type="InterPro" id="IPR011006">
    <property type="entry name" value="CheY-like_superfamily"/>
</dbReference>
<name>A0A2S7IG36_9BACT</name>
<dbReference type="PROSITE" id="PS50110">
    <property type="entry name" value="RESPONSE_REGULATORY"/>
    <property type="match status" value="1"/>
</dbReference>
<evidence type="ECO:0000313" key="4">
    <source>
        <dbReference type="Proteomes" id="UP000239590"/>
    </source>
</evidence>
<accession>A0A2S7IG36</accession>
<dbReference type="SUPFAM" id="SSF52172">
    <property type="entry name" value="CheY-like"/>
    <property type="match status" value="1"/>
</dbReference>
<dbReference type="InterPro" id="IPR052893">
    <property type="entry name" value="TCS_response_regulator"/>
</dbReference>
<dbReference type="EMBL" id="PTRA01000006">
    <property type="protein sequence ID" value="PQA54380.1"/>
    <property type="molecule type" value="Genomic_DNA"/>
</dbReference>
<sequence length="142" mass="16264">MLQKTVTILVVDDDKDDREFLELAFKEGGYPGDLIFAEDGEFAWELLQNQALEPSLILLDINMPRLNGLSLLTRIRESTALKALPVLMFTTSEQEETIKKAYEEGANSYIVKPQTYQDLAQTWKQIYAYWAQIIELPSKGLF</sequence>
<dbReference type="GO" id="GO:0000160">
    <property type="term" value="P:phosphorelay signal transduction system"/>
    <property type="evidence" value="ECO:0007669"/>
    <property type="project" value="InterPro"/>
</dbReference>
<dbReference type="PANTHER" id="PTHR44520">
    <property type="entry name" value="RESPONSE REGULATOR RCP1-RELATED"/>
    <property type="match status" value="1"/>
</dbReference>
<evidence type="ECO:0000313" key="3">
    <source>
        <dbReference type="EMBL" id="PQA54380.1"/>
    </source>
</evidence>
<comment type="caution">
    <text evidence="3">The sequence shown here is derived from an EMBL/GenBank/DDBJ whole genome shotgun (WGS) entry which is preliminary data.</text>
</comment>
<dbReference type="PANTHER" id="PTHR44520:SF2">
    <property type="entry name" value="RESPONSE REGULATOR RCP1"/>
    <property type="match status" value="1"/>
</dbReference>